<dbReference type="AlphaFoldDB" id="A0A673MN67"/>
<dbReference type="CDD" id="cd00037">
    <property type="entry name" value="CLECT"/>
    <property type="match status" value="1"/>
</dbReference>
<organism evidence="4 5">
    <name type="scientific">Sinocyclocheilus rhinocerous</name>
    <dbReference type="NCBI Taxonomy" id="307959"/>
    <lineage>
        <taxon>Eukaryota</taxon>
        <taxon>Metazoa</taxon>
        <taxon>Chordata</taxon>
        <taxon>Craniata</taxon>
        <taxon>Vertebrata</taxon>
        <taxon>Euteleostomi</taxon>
        <taxon>Actinopterygii</taxon>
        <taxon>Neopterygii</taxon>
        <taxon>Teleostei</taxon>
        <taxon>Ostariophysi</taxon>
        <taxon>Cypriniformes</taxon>
        <taxon>Cyprinidae</taxon>
        <taxon>Cyprininae</taxon>
        <taxon>Sinocyclocheilus</taxon>
    </lineage>
</organism>
<name>A0A673MN67_9TELE</name>
<evidence type="ECO:0000256" key="2">
    <source>
        <dbReference type="SAM" id="SignalP"/>
    </source>
</evidence>
<feature type="chain" id="PRO_5025543227" description="C-type lectin domain-containing protein" evidence="2">
    <location>
        <begin position="19"/>
        <end position="152"/>
    </location>
</feature>
<dbReference type="InterPro" id="IPR016187">
    <property type="entry name" value="CTDL_fold"/>
</dbReference>
<keyword evidence="1" id="KW-1015">Disulfide bond</keyword>
<reference evidence="4" key="2">
    <citation type="submission" date="2025-09" db="UniProtKB">
        <authorList>
            <consortium name="Ensembl"/>
        </authorList>
    </citation>
    <scope>IDENTIFICATION</scope>
</reference>
<dbReference type="PANTHER" id="PTHR45784">
    <property type="entry name" value="C-TYPE LECTIN DOMAIN FAMILY 20 MEMBER A-RELATED"/>
    <property type="match status" value="1"/>
</dbReference>
<dbReference type="InterPro" id="IPR016186">
    <property type="entry name" value="C-type_lectin-like/link_sf"/>
</dbReference>
<dbReference type="Proteomes" id="UP000472270">
    <property type="component" value="Unassembled WGS sequence"/>
</dbReference>
<dbReference type="Ensembl" id="ENSSRHT00000094578.1">
    <property type="protein sequence ID" value="ENSSRHP00000092094.1"/>
    <property type="gene ID" value="ENSSRHG00000045435.1"/>
</dbReference>
<dbReference type="InterPro" id="IPR018378">
    <property type="entry name" value="C-type_lectin_CS"/>
</dbReference>
<reference evidence="4" key="1">
    <citation type="submission" date="2025-08" db="UniProtKB">
        <authorList>
            <consortium name="Ensembl"/>
        </authorList>
    </citation>
    <scope>IDENTIFICATION</scope>
</reference>
<keyword evidence="2" id="KW-0732">Signal</keyword>
<feature type="signal peptide" evidence="2">
    <location>
        <begin position="1"/>
        <end position="18"/>
    </location>
</feature>
<accession>A0A673MN67</accession>
<protein>
    <recommendedName>
        <fullName evidence="3">C-type lectin domain-containing protein</fullName>
    </recommendedName>
</protein>
<dbReference type="Gene3D" id="3.10.100.10">
    <property type="entry name" value="Mannose-Binding Protein A, subunit A"/>
    <property type="match status" value="2"/>
</dbReference>
<evidence type="ECO:0000313" key="5">
    <source>
        <dbReference type="Proteomes" id="UP000472270"/>
    </source>
</evidence>
<dbReference type="Pfam" id="PF00059">
    <property type="entry name" value="Lectin_C"/>
    <property type="match status" value="1"/>
</dbReference>
<dbReference type="PANTHER" id="PTHR45784:SF8">
    <property type="entry name" value="C-TYPE MANNOSE RECEPTOR 2-RELATED"/>
    <property type="match status" value="1"/>
</dbReference>
<keyword evidence="5" id="KW-1185">Reference proteome</keyword>
<dbReference type="PROSITE" id="PS00615">
    <property type="entry name" value="C_TYPE_LECTIN_1"/>
    <property type="match status" value="1"/>
</dbReference>
<dbReference type="SMART" id="SM00034">
    <property type="entry name" value="CLECT"/>
    <property type="match status" value="1"/>
</dbReference>
<evidence type="ECO:0000256" key="1">
    <source>
        <dbReference type="ARBA" id="ARBA00023157"/>
    </source>
</evidence>
<proteinExistence type="predicted"/>
<sequence>MSLHILVYLGFLWSDGNLFSYSKWETGQPNNLYGFQYCVSLRHNWFDYECFKLTWEEALLYCRTHHTDLASITTERQLELAKRGTRESQTESVWTGLRYLVGEWFWVSNQPLGIQTSLPECPTQPYQCGARNTKTDNWENRDCAEKLNFLCN</sequence>
<evidence type="ECO:0000313" key="4">
    <source>
        <dbReference type="Ensembl" id="ENSSRHP00000092094.1"/>
    </source>
</evidence>
<feature type="domain" description="C-type lectin" evidence="3">
    <location>
        <begin position="46"/>
        <end position="152"/>
    </location>
</feature>
<dbReference type="InterPro" id="IPR001304">
    <property type="entry name" value="C-type_lectin-like"/>
</dbReference>
<dbReference type="PROSITE" id="PS50041">
    <property type="entry name" value="C_TYPE_LECTIN_2"/>
    <property type="match status" value="2"/>
</dbReference>
<dbReference type="SUPFAM" id="SSF56436">
    <property type="entry name" value="C-type lectin-like"/>
    <property type="match status" value="2"/>
</dbReference>
<feature type="domain" description="C-type lectin" evidence="3">
    <location>
        <begin position="11"/>
        <end position="50"/>
    </location>
</feature>
<evidence type="ECO:0000259" key="3">
    <source>
        <dbReference type="PROSITE" id="PS50041"/>
    </source>
</evidence>